<name>A4S8M8_OSTLU</name>
<evidence type="ECO:0000313" key="4">
    <source>
        <dbReference type="EMBL" id="ABO99944.1"/>
    </source>
</evidence>
<feature type="compositionally biased region" description="Basic residues" evidence="1">
    <location>
        <begin position="1"/>
        <end position="20"/>
    </location>
</feature>
<dbReference type="STRING" id="436017.A4S8M8"/>
<sequence length="761" mass="85617">MVERAPRRRRARSPVARRARRALDRFRDELGGPAPSASIATSRAAPSDEDDADAESRPRRDDAAADARGADVAALRSALTCVITNALFVDPVTTACGHTFERDALARWLTRGERERAAGRDGRGRVASGEAPASCPQCRSPLYHELPHEWPVNTTVRECVEATFGREAALGEAEARREANARGEREDDRRGRDGGEGTRRRRAQDEAWVSTRGNVNVVGPTYELPMFFLEALVPGQEVTLNVFEAKYKVLVRRCLSGSRKFLMMTNEDSNEEHYLEDLEDDDATAAVSRGVADGYGLTDVDLAQFGRFCAECQIVTCQELVDGRFLVRIRAMRHVFVHSAVKDPSGFIVARCSRVRDEINADLSVLDNRGFKDDSELRKANAAAVKLELRIDRVLELFDVWVAMTIGSRWLYNYGGSMSQLLQAVGPSPRRESPSDLAWWIVRVLNPLPTIDGTIEMRSICLNTSHIDTRFQVIAQMLIYSLSLVQRINVRDWTKREHVVAVSVCNELFAVLSESPSDAAGDLRRERLVEDIYELLYDVDFIEHEAYEGLRICPPGYDDPQGVAAKSFLLEKSKRPDPSKQTDSKKAQSEQTKWSDYPPPVFDAVMDRLIWEHGYGALALAAWRALSDYECGDPKLKRWNERLLAHCPSSINVGTHVKDTNELLRLSRKFSKCLRRDMRCGFYKFLYLFDLCRMLVYLVYRVLVLVIFALGFLFELAFDREFHGGHRTAARGLFMAVAIGAASGLFARSSLDAYLGRVRSE</sequence>
<dbReference type="HOGENOM" id="CLU_366556_0_0_1"/>
<keyword evidence="2" id="KW-1133">Transmembrane helix</keyword>
<dbReference type="RefSeq" id="XP_001421651.1">
    <property type="nucleotide sequence ID" value="XM_001421614.1"/>
</dbReference>
<dbReference type="Pfam" id="PF02190">
    <property type="entry name" value="LON_substr_bdg"/>
    <property type="match status" value="1"/>
</dbReference>
<feature type="transmembrane region" description="Helical" evidence="2">
    <location>
        <begin position="685"/>
        <end position="713"/>
    </location>
</feature>
<gene>
    <name evidence="4" type="ORF">OSTLU_27904</name>
</gene>
<dbReference type="SUPFAM" id="SSF57850">
    <property type="entry name" value="RING/U-box"/>
    <property type="match status" value="1"/>
</dbReference>
<dbReference type="eggNOG" id="KOG4159">
    <property type="taxonomic scope" value="Eukaryota"/>
</dbReference>
<dbReference type="SMART" id="SM00504">
    <property type="entry name" value="Ubox"/>
    <property type="match status" value="1"/>
</dbReference>
<dbReference type="PANTHER" id="PTHR23327">
    <property type="entry name" value="RING FINGER PROTEIN 127"/>
    <property type="match status" value="1"/>
</dbReference>
<keyword evidence="5" id="KW-1185">Reference proteome</keyword>
<dbReference type="Gene3D" id="2.30.130.40">
    <property type="entry name" value="LON domain-like"/>
    <property type="match status" value="1"/>
</dbReference>
<proteinExistence type="predicted"/>
<evidence type="ECO:0000259" key="3">
    <source>
        <dbReference type="SMART" id="SM00504"/>
    </source>
</evidence>
<feature type="region of interest" description="Disordered" evidence="1">
    <location>
        <begin position="1"/>
        <end position="65"/>
    </location>
</feature>
<dbReference type="InterPro" id="IPR013083">
    <property type="entry name" value="Znf_RING/FYVE/PHD"/>
</dbReference>
<feature type="compositionally biased region" description="Basic and acidic residues" evidence="1">
    <location>
        <begin position="21"/>
        <end position="30"/>
    </location>
</feature>
<dbReference type="GO" id="GO:0016567">
    <property type="term" value="P:protein ubiquitination"/>
    <property type="evidence" value="ECO:0007669"/>
    <property type="project" value="UniProtKB-UniPathway"/>
</dbReference>
<keyword evidence="2" id="KW-0472">Membrane</keyword>
<feature type="transmembrane region" description="Helical" evidence="2">
    <location>
        <begin position="733"/>
        <end position="751"/>
    </location>
</feature>
<evidence type="ECO:0000256" key="1">
    <source>
        <dbReference type="SAM" id="MobiDB-lite"/>
    </source>
</evidence>
<dbReference type="OrthoDB" id="499001at2759"/>
<dbReference type="SUPFAM" id="SSF88697">
    <property type="entry name" value="PUA domain-like"/>
    <property type="match status" value="1"/>
</dbReference>
<protein>
    <recommendedName>
        <fullName evidence="3">U-box domain-containing protein</fullName>
    </recommendedName>
</protein>
<feature type="domain" description="U-box" evidence="3">
    <location>
        <begin position="78"/>
        <end position="163"/>
    </location>
</feature>
<organism evidence="4 5">
    <name type="scientific">Ostreococcus lucimarinus (strain CCE9901)</name>
    <dbReference type="NCBI Taxonomy" id="436017"/>
    <lineage>
        <taxon>Eukaryota</taxon>
        <taxon>Viridiplantae</taxon>
        <taxon>Chlorophyta</taxon>
        <taxon>Mamiellophyceae</taxon>
        <taxon>Mamiellales</taxon>
        <taxon>Bathycoccaceae</taxon>
        <taxon>Ostreococcus</taxon>
    </lineage>
</organism>
<dbReference type="Proteomes" id="UP000001568">
    <property type="component" value="Chromosome 15"/>
</dbReference>
<feature type="compositionally biased region" description="Basic and acidic residues" evidence="1">
    <location>
        <begin position="114"/>
        <end position="124"/>
    </location>
</feature>
<dbReference type="PANTHER" id="PTHR23327:SF42">
    <property type="entry name" value="LON PEPTIDASE N-TERMINAL DOMAIN AND RING FINGER PROTEIN C14F5.10C"/>
    <property type="match status" value="1"/>
</dbReference>
<dbReference type="KEGG" id="olu:OSTLU_27904"/>
<feature type="compositionally biased region" description="Basic and acidic residues" evidence="1">
    <location>
        <begin position="173"/>
        <end position="198"/>
    </location>
</feature>
<dbReference type="Gramene" id="ABO99944">
    <property type="protein sequence ID" value="ABO99944"/>
    <property type="gene ID" value="OSTLU_27904"/>
</dbReference>
<feature type="compositionally biased region" description="Basic and acidic residues" evidence="1">
    <location>
        <begin position="54"/>
        <end position="65"/>
    </location>
</feature>
<dbReference type="Gene3D" id="3.30.40.10">
    <property type="entry name" value="Zinc/RING finger domain, C3HC4 (zinc finger)"/>
    <property type="match status" value="1"/>
</dbReference>
<evidence type="ECO:0000313" key="5">
    <source>
        <dbReference type="Proteomes" id="UP000001568"/>
    </source>
</evidence>
<reference evidence="4 5" key="1">
    <citation type="journal article" date="2007" name="Proc. Natl. Acad. Sci. U.S.A.">
        <title>The tiny eukaryote Ostreococcus provides genomic insights into the paradox of plankton speciation.</title>
        <authorList>
            <person name="Palenik B."/>
            <person name="Grimwood J."/>
            <person name="Aerts A."/>
            <person name="Rouze P."/>
            <person name="Salamov A."/>
            <person name="Putnam N."/>
            <person name="Dupont C."/>
            <person name="Jorgensen R."/>
            <person name="Derelle E."/>
            <person name="Rombauts S."/>
            <person name="Zhou K."/>
            <person name="Otillar R."/>
            <person name="Merchant S.S."/>
            <person name="Podell S."/>
            <person name="Gaasterland T."/>
            <person name="Napoli C."/>
            <person name="Gendler K."/>
            <person name="Manuell A."/>
            <person name="Tai V."/>
            <person name="Vallon O."/>
            <person name="Piganeau G."/>
            <person name="Jancek S."/>
            <person name="Heijde M."/>
            <person name="Jabbari K."/>
            <person name="Bowler C."/>
            <person name="Lohr M."/>
            <person name="Robbens S."/>
            <person name="Werner G."/>
            <person name="Dubchak I."/>
            <person name="Pazour G.J."/>
            <person name="Ren Q."/>
            <person name="Paulsen I."/>
            <person name="Delwiche C."/>
            <person name="Schmutz J."/>
            <person name="Rokhsar D."/>
            <person name="Van de Peer Y."/>
            <person name="Moreau H."/>
            <person name="Grigoriev I.V."/>
        </authorList>
    </citation>
    <scope>NUCLEOTIDE SEQUENCE [LARGE SCALE GENOMIC DNA]</scope>
    <source>
        <strain evidence="4 5">CCE9901</strain>
    </source>
</reference>
<feature type="compositionally biased region" description="Basic and acidic residues" evidence="1">
    <location>
        <begin position="573"/>
        <end position="588"/>
    </location>
</feature>
<dbReference type="GeneID" id="5005795"/>
<dbReference type="UniPathway" id="UPA00143"/>
<dbReference type="EMBL" id="CP000595">
    <property type="protein sequence ID" value="ABO99944.1"/>
    <property type="molecule type" value="Genomic_DNA"/>
</dbReference>
<feature type="region of interest" description="Disordered" evidence="1">
    <location>
        <begin position="171"/>
        <end position="205"/>
    </location>
</feature>
<keyword evidence="2" id="KW-0812">Transmembrane</keyword>
<dbReference type="InterPro" id="IPR003613">
    <property type="entry name" value="Ubox_domain"/>
</dbReference>
<evidence type="ECO:0000256" key="2">
    <source>
        <dbReference type="SAM" id="Phobius"/>
    </source>
</evidence>
<feature type="region of interest" description="Disordered" evidence="1">
    <location>
        <begin position="573"/>
        <end position="595"/>
    </location>
</feature>
<dbReference type="InterPro" id="IPR015947">
    <property type="entry name" value="PUA-like_sf"/>
</dbReference>
<dbReference type="InterPro" id="IPR046336">
    <property type="entry name" value="Lon_prtase_N_sf"/>
</dbReference>
<feature type="region of interest" description="Disordered" evidence="1">
    <location>
        <begin position="114"/>
        <end position="136"/>
    </location>
</feature>
<dbReference type="GO" id="GO:0061630">
    <property type="term" value="F:ubiquitin protein ligase activity"/>
    <property type="evidence" value="ECO:0007669"/>
    <property type="project" value="TreeGrafter"/>
</dbReference>
<accession>A4S8M8</accession>
<dbReference type="InterPro" id="IPR003111">
    <property type="entry name" value="Lon_prtase_N"/>
</dbReference>
<dbReference type="AlphaFoldDB" id="A4S8M8"/>